<name>A0A2P1NPA0_9BURK</name>
<dbReference type="KEGG" id="melm:C7H73_15225"/>
<accession>A0A2P1NPA0</accession>
<sequence length="79" mass="8532">MLRAGLRLGALRQFQAFLASSACTACASSYHFASPVPLPWRSAFLRVAHVVKLGFPVLASGSNSALKRTRILRAAYLGR</sequence>
<dbReference type="InterPro" id="IPR010416">
    <property type="entry name" value="DUF1010"/>
</dbReference>
<dbReference type="PROSITE" id="PS51257">
    <property type="entry name" value="PROKAR_LIPOPROTEIN"/>
    <property type="match status" value="1"/>
</dbReference>
<gene>
    <name evidence="1" type="ORF">C7H73_15225</name>
</gene>
<dbReference type="EMBL" id="CP027792">
    <property type="protein sequence ID" value="AVP58888.1"/>
    <property type="molecule type" value="Genomic_DNA"/>
</dbReference>
<evidence type="ECO:0000313" key="2">
    <source>
        <dbReference type="Proteomes" id="UP000241829"/>
    </source>
</evidence>
<reference evidence="2" key="1">
    <citation type="submission" date="2018-03" db="EMBL/GenBank/DDBJ databases">
        <title>Genome sequencing of Melaminivora sp. strain SC2-7.</title>
        <authorList>
            <person name="Kim S.-J."/>
            <person name="Heo J."/>
            <person name="Ahn J.-H."/>
            <person name="Kwon S.-W."/>
        </authorList>
    </citation>
    <scope>NUCLEOTIDE SEQUENCE [LARGE SCALE GENOMIC DNA]</scope>
    <source>
        <strain evidence="2">SC2-7</strain>
    </source>
</reference>
<protein>
    <recommendedName>
        <fullName evidence="3">DUF1010 domain-containing protein</fullName>
    </recommendedName>
</protein>
<evidence type="ECO:0008006" key="3">
    <source>
        <dbReference type="Google" id="ProtNLM"/>
    </source>
</evidence>
<organism evidence="1 2">
    <name type="scientific">Pulveribacter suum</name>
    <dbReference type="NCBI Taxonomy" id="2116657"/>
    <lineage>
        <taxon>Bacteria</taxon>
        <taxon>Pseudomonadati</taxon>
        <taxon>Pseudomonadota</taxon>
        <taxon>Betaproteobacteria</taxon>
        <taxon>Burkholderiales</taxon>
        <taxon>Comamonadaceae</taxon>
        <taxon>Pulveribacter</taxon>
    </lineage>
</organism>
<dbReference type="Pfam" id="PF06231">
    <property type="entry name" value="DUF1010"/>
    <property type="match status" value="1"/>
</dbReference>
<proteinExistence type="predicted"/>
<dbReference type="AlphaFoldDB" id="A0A2P1NPA0"/>
<dbReference type="Proteomes" id="UP000241829">
    <property type="component" value="Chromosome"/>
</dbReference>
<evidence type="ECO:0000313" key="1">
    <source>
        <dbReference type="EMBL" id="AVP58888.1"/>
    </source>
</evidence>
<keyword evidence="2" id="KW-1185">Reference proteome</keyword>